<name>A0AAD7GTI7_MYCRO</name>
<comment type="caution">
    <text evidence="1">The sequence shown here is derived from an EMBL/GenBank/DDBJ whole genome shotgun (WGS) entry which is preliminary data.</text>
</comment>
<organism evidence="1 2">
    <name type="scientific">Mycena rosella</name>
    <name type="common">Pink bonnet</name>
    <name type="synonym">Agaricus rosellus</name>
    <dbReference type="NCBI Taxonomy" id="1033263"/>
    <lineage>
        <taxon>Eukaryota</taxon>
        <taxon>Fungi</taxon>
        <taxon>Dikarya</taxon>
        <taxon>Basidiomycota</taxon>
        <taxon>Agaricomycotina</taxon>
        <taxon>Agaricomycetes</taxon>
        <taxon>Agaricomycetidae</taxon>
        <taxon>Agaricales</taxon>
        <taxon>Marasmiineae</taxon>
        <taxon>Mycenaceae</taxon>
        <taxon>Mycena</taxon>
    </lineage>
</organism>
<reference evidence="1" key="1">
    <citation type="submission" date="2023-03" db="EMBL/GenBank/DDBJ databases">
        <title>Massive genome expansion in bonnet fungi (Mycena s.s.) driven by repeated elements and novel gene families across ecological guilds.</title>
        <authorList>
            <consortium name="Lawrence Berkeley National Laboratory"/>
            <person name="Harder C.B."/>
            <person name="Miyauchi S."/>
            <person name="Viragh M."/>
            <person name="Kuo A."/>
            <person name="Thoen E."/>
            <person name="Andreopoulos B."/>
            <person name="Lu D."/>
            <person name="Skrede I."/>
            <person name="Drula E."/>
            <person name="Henrissat B."/>
            <person name="Morin E."/>
            <person name="Kohler A."/>
            <person name="Barry K."/>
            <person name="LaButti K."/>
            <person name="Morin E."/>
            <person name="Salamov A."/>
            <person name="Lipzen A."/>
            <person name="Mereny Z."/>
            <person name="Hegedus B."/>
            <person name="Baldrian P."/>
            <person name="Stursova M."/>
            <person name="Weitz H."/>
            <person name="Taylor A."/>
            <person name="Grigoriev I.V."/>
            <person name="Nagy L.G."/>
            <person name="Martin F."/>
            <person name="Kauserud H."/>
        </authorList>
    </citation>
    <scope>NUCLEOTIDE SEQUENCE</scope>
    <source>
        <strain evidence="1">CBHHK067</strain>
    </source>
</reference>
<keyword evidence="2" id="KW-1185">Reference proteome</keyword>
<sequence>MQSTFSALSDKLTKNQNEITRFEDEHMQVNAKLDSELARLKGERVPLKAYYHDVRSALLPICHLPSEILVAIFALCAKPSKKLAKKQNFSSLYINTAQTHMATLAQPLCFKSPECAYTGMKSLWAPPPYTCPLELLARHSPRWKSIVLRCHENNLQHFSRIEGNLPLWETLLLEVDKGDTTSLDLFKVAPRLKMLAQLESFGCIAQDPTYIPKAVACMGRTHTSKFRLELDHSRFPADGGRNPDVPPTLSNITTPPKLFNVVTTWPRHQADTLYRAGHHVKFTRYLCLVRNGPIVSPSVAGPHV</sequence>
<evidence type="ECO:0000313" key="1">
    <source>
        <dbReference type="EMBL" id="KAJ7705031.1"/>
    </source>
</evidence>
<dbReference type="Proteomes" id="UP001221757">
    <property type="component" value="Unassembled WGS sequence"/>
</dbReference>
<protein>
    <recommendedName>
        <fullName evidence="3">F-box domain-containing protein</fullName>
    </recommendedName>
</protein>
<dbReference type="AlphaFoldDB" id="A0AAD7GTI7"/>
<evidence type="ECO:0008006" key="3">
    <source>
        <dbReference type="Google" id="ProtNLM"/>
    </source>
</evidence>
<proteinExistence type="predicted"/>
<dbReference type="EMBL" id="JARKIE010000009">
    <property type="protein sequence ID" value="KAJ7705031.1"/>
    <property type="molecule type" value="Genomic_DNA"/>
</dbReference>
<evidence type="ECO:0000313" key="2">
    <source>
        <dbReference type="Proteomes" id="UP001221757"/>
    </source>
</evidence>
<gene>
    <name evidence="1" type="ORF">B0H17DRAFT_1126636</name>
</gene>
<accession>A0AAD7GTI7</accession>